<reference evidence="1" key="1">
    <citation type="submission" date="2020-06" db="EMBL/GenBank/DDBJ databases">
        <title>Draft genome of Bugula neritina, a colonial animal packing powerful symbionts and potential medicines.</title>
        <authorList>
            <person name="Rayko M."/>
        </authorList>
    </citation>
    <scope>NUCLEOTIDE SEQUENCE [LARGE SCALE GENOMIC DNA]</scope>
    <source>
        <strain evidence="1">Kwan_BN1</strain>
    </source>
</reference>
<dbReference type="GO" id="GO:0032991">
    <property type="term" value="C:protein-containing complex"/>
    <property type="evidence" value="ECO:0007669"/>
    <property type="project" value="TreeGrafter"/>
</dbReference>
<evidence type="ECO:0000313" key="2">
    <source>
        <dbReference type="Proteomes" id="UP000593567"/>
    </source>
</evidence>
<dbReference type="EMBL" id="VXIV02001512">
    <property type="protein sequence ID" value="KAF6032372.1"/>
    <property type="molecule type" value="Genomic_DNA"/>
</dbReference>
<dbReference type="PANTHER" id="PTHR14614">
    <property type="entry name" value="HEPATOCELLULAR CARCINOMA-ASSOCIATED ANTIGEN"/>
    <property type="match status" value="1"/>
</dbReference>
<name>A0A7J7K167_BUGNE</name>
<dbReference type="InterPro" id="IPR019410">
    <property type="entry name" value="Methyltransf_16"/>
</dbReference>
<dbReference type="SUPFAM" id="SSF53335">
    <property type="entry name" value="S-adenosyl-L-methionine-dependent methyltransferases"/>
    <property type="match status" value="1"/>
</dbReference>
<evidence type="ECO:0000313" key="1">
    <source>
        <dbReference type="EMBL" id="KAF6032372.1"/>
    </source>
</evidence>
<dbReference type="OrthoDB" id="413520at2759"/>
<dbReference type="Gene3D" id="3.40.50.150">
    <property type="entry name" value="Vaccinia Virus protein VP39"/>
    <property type="match status" value="1"/>
</dbReference>
<dbReference type="PANTHER" id="PTHR14614:SF109">
    <property type="entry name" value="RIBOSOMAL LYSINE N-METHYLTRANSFERASE 5"/>
    <property type="match status" value="1"/>
</dbReference>
<dbReference type="InterPro" id="IPR029063">
    <property type="entry name" value="SAM-dependent_MTases_sf"/>
</dbReference>
<comment type="caution">
    <text evidence="1">The sequence shown here is derived from an EMBL/GenBank/DDBJ whole genome shotgun (WGS) entry which is preliminary data.</text>
</comment>
<organism evidence="1 2">
    <name type="scientific">Bugula neritina</name>
    <name type="common">Brown bryozoan</name>
    <name type="synonym">Sertularia neritina</name>
    <dbReference type="NCBI Taxonomy" id="10212"/>
    <lineage>
        <taxon>Eukaryota</taxon>
        <taxon>Metazoa</taxon>
        <taxon>Spiralia</taxon>
        <taxon>Lophotrochozoa</taxon>
        <taxon>Bryozoa</taxon>
        <taxon>Gymnolaemata</taxon>
        <taxon>Cheilostomatida</taxon>
        <taxon>Flustrina</taxon>
        <taxon>Buguloidea</taxon>
        <taxon>Bugulidae</taxon>
        <taxon>Bugula</taxon>
    </lineage>
</organism>
<dbReference type="AlphaFoldDB" id="A0A7J7K167"/>
<dbReference type="Proteomes" id="UP000593567">
    <property type="component" value="Unassembled WGS sequence"/>
</dbReference>
<dbReference type="Pfam" id="PF10294">
    <property type="entry name" value="Methyltransf_16"/>
    <property type="match status" value="1"/>
</dbReference>
<sequence>MMWFRRQATVNAFTATSSPSPTSAVAFDQENNLTRTHLIQKTSLRGGTTALVAGVVWDAAVVLCEYIVANPTLFLNKKVLELGSGTGLSGICAYMEGSRVTLTDRPIHLMYSRRMLN</sequence>
<dbReference type="GO" id="GO:0005829">
    <property type="term" value="C:cytosol"/>
    <property type="evidence" value="ECO:0007669"/>
    <property type="project" value="TreeGrafter"/>
</dbReference>
<proteinExistence type="predicted"/>
<keyword evidence="2" id="KW-1185">Reference proteome</keyword>
<gene>
    <name evidence="1" type="ORF">EB796_009314</name>
</gene>
<protein>
    <submittedName>
        <fullName evidence="1">METTL21A</fullName>
    </submittedName>
</protein>
<accession>A0A7J7K167</accession>